<dbReference type="EMBL" id="CAJVPL010002243">
    <property type="protein sequence ID" value="CAG8604412.1"/>
    <property type="molecule type" value="Genomic_DNA"/>
</dbReference>
<proteinExistence type="predicted"/>
<evidence type="ECO:0000313" key="3">
    <source>
        <dbReference type="Proteomes" id="UP000789831"/>
    </source>
</evidence>
<keyword evidence="3" id="KW-1185">Reference proteome</keyword>
<gene>
    <name evidence="2" type="ORF">AGERDE_LOCUS9265</name>
</gene>
<reference evidence="2" key="1">
    <citation type="submission" date="2021-06" db="EMBL/GenBank/DDBJ databases">
        <authorList>
            <person name="Kallberg Y."/>
            <person name="Tangrot J."/>
            <person name="Rosling A."/>
        </authorList>
    </citation>
    <scope>NUCLEOTIDE SEQUENCE</scope>
    <source>
        <strain evidence="2">MT106</strain>
    </source>
</reference>
<dbReference type="AlphaFoldDB" id="A0A9N9CJV6"/>
<feature type="non-terminal residue" evidence="2">
    <location>
        <position position="239"/>
    </location>
</feature>
<dbReference type="SUPFAM" id="SSF53098">
    <property type="entry name" value="Ribonuclease H-like"/>
    <property type="match status" value="1"/>
</dbReference>
<dbReference type="Proteomes" id="UP000789831">
    <property type="component" value="Unassembled WGS sequence"/>
</dbReference>
<evidence type="ECO:0000313" key="2">
    <source>
        <dbReference type="EMBL" id="CAG8604412.1"/>
    </source>
</evidence>
<comment type="caution">
    <text evidence="2">The sequence shown here is derived from an EMBL/GenBank/DDBJ whole genome shotgun (WGS) entry which is preliminary data.</text>
</comment>
<dbReference type="OrthoDB" id="2445699at2759"/>
<protein>
    <submittedName>
        <fullName evidence="2">7473_t:CDS:1</fullName>
    </submittedName>
</protein>
<evidence type="ECO:0000259" key="1">
    <source>
        <dbReference type="Pfam" id="PF04937"/>
    </source>
</evidence>
<accession>A0A9N9CJV6</accession>
<dbReference type="InterPro" id="IPR007021">
    <property type="entry name" value="DUF659"/>
</dbReference>
<feature type="domain" description="DUF659" evidence="1">
    <location>
        <begin position="51"/>
        <end position="167"/>
    </location>
</feature>
<sequence length="239" mass="27611">FHLICRMTPYPHPQNLQPTKLTVSCGWVFHWVNKPEAKELFDFLNSYLKLPDRRALSEQILETTVSEGDKAMHEALREDPIGITLTFDGWTNVKNEQLLGIMIITSEGKPYVWKATDISIERESHLEVMEKTKVMIDELENMKVKVSVVVTDSASPYAASREVFKEMTDLKTTMDRGIRLASYFKNANNKYFIAKLHDQQKITYNKYYGIAAPGETRWNSYYTVVTSLLQTQQALQVYI</sequence>
<name>A0A9N9CJV6_9GLOM</name>
<organism evidence="2 3">
    <name type="scientific">Ambispora gerdemannii</name>
    <dbReference type="NCBI Taxonomy" id="144530"/>
    <lineage>
        <taxon>Eukaryota</taxon>
        <taxon>Fungi</taxon>
        <taxon>Fungi incertae sedis</taxon>
        <taxon>Mucoromycota</taxon>
        <taxon>Glomeromycotina</taxon>
        <taxon>Glomeromycetes</taxon>
        <taxon>Archaeosporales</taxon>
        <taxon>Ambisporaceae</taxon>
        <taxon>Ambispora</taxon>
    </lineage>
</organism>
<dbReference type="InterPro" id="IPR012337">
    <property type="entry name" value="RNaseH-like_sf"/>
</dbReference>
<dbReference type="Pfam" id="PF04937">
    <property type="entry name" value="DUF659"/>
    <property type="match status" value="1"/>
</dbReference>